<reference evidence="9 10" key="1">
    <citation type="submission" date="2019-02" db="EMBL/GenBank/DDBJ databases">
        <title>Deep-cultivation of Planctomycetes and their phenomic and genomic characterization uncovers novel biology.</title>
        <authorList>
            <person name="Wiegand S."/>
            <person name="Jogler M."/>
            <person name="Boedeker C."/>
            <person name="Pinto D."/>
            <person name="Vollmers J."/>
            <person name="Rivas-Marin E."/>
            <person name="Kohn T."/>
            <person name="Peeters S.H."/>
            <person name="Heuer A."/>
            <person name="Rast P."/>
            <person name="Oberbeckmann S."/>
            <person name="Bunk B."/>
            <person name="Jeske O."/>
            <person name="Meyerdierks A."/>
            <person name="Storesund J.E."/>
            <person name="Kallscheuer N."/>
            <person name="Luecker S."/>
            <person name="Lage O.M."/>
            <person name="Pohl T."/>
            <person name="Merkel B.J."/>
            <person name="Hornburger P."/>
            <person name="Mueller R.-W."/>
            <person name="Bruemmer F."/>
            <person name="Labrenz M."/>
            <person name="Spormann A.M."/>
            <person name="Op Den Camp H."/>
            <person name="Overmann J."/>
            <person name="Amann R."/>
            <person name="Jetten M.S.M."/>
            <person name="Mascher T."/>
            <person name="Medema M.H."/>
            <person name="Devos D.P."/>
            <person name="Kaster A.-K."/>
            <person name="Ovreas L."/>
            <person name="Rohde M."/>
            <person name="Galperin M.Y."/>
            <person name="Jogler C."/>
        </authorList>
    </citation>
    <scope>NUCLEOTIDE SEQUENCE [LARGE SCALE GENOMIC DNA]</scope>
    <source>
        <strain evidence="9 10">Mal64</strain>
    </source>
</reference>
<keyword evidence="7" id="KW-0862">Zinc</keyword>
<feature type="binding site" evidence="7">
    <location>
        <position position="94"/>
    </location>
    <ligand>
        <name>Zn(2+)</name>
        <dbReference type="ChEBI" id="CHEBI:29105"/>
        <label>1</label>
    </ligand>
</feature>
<dbReference type="EC" id="3.-.-.-" evidence="9"/>
<organism evidence="9 10">
    <name type="scientific">Pseudobythopirellula maris</name>
    <dbReference type="NCBI Taxonomy" id="2527991"/>
    <lineage>
        <taxon>Bacteria</taxon>
        <taxon>Pseudomonadati</taxon>
        <taxon>Planctomycetota</taxon>
        <taxon>Planctomycetia</taxon>
        <taxon>Pirellulales</taxon>
        <taxon>Lacipirellulaceae</taxon>
        <taxon>Pseudobythopirellula</taxon>
    </lineage>
</organism>
<dbReference type="PANTHER" id="PTHR32494">
    <property type="entry name" value="ALLANTOATE DEIMINASE-RELATED"/>
    <property type="match status" value="1"/>
</dbReference>
<feature type="binding site" evidence="7">
    <location>
        <position position="140"/>
    </location>
    <ligand>
        <name>Zn(2+)</name>
        <dbReference type="ChEBI" id="CHEBI:29105"/>
        <label>2</label>
    </ligand>
</feature>
<dbReference type="InterPro" id="IPR036264">
    <property type="entry name" value="Bact_exopeptidase_dim_dom"/>
</dbReference>
<dbReference type="PANTHER" id="PTHR32494:SF19">
    <property type="entry name" value="ALLANTOATE DEIMINASE-RELATED"/>
    <property type="match status" value="1"/>
</dbReference>
<proteinExistence type="inferred from homology"/>
<comment type="cofactor">
    <cofactor evidence="7">
        <name>Zn(2+)</name>
        <dbReference type="ChEBI" id="CHEBI:29105"/>
    </cofactor>
    <text evidence="7">Binds 2 Zn(2+) ions per subunit.</text>
</comment>
<dbReference type="InterPro" id="IPR011650">
    <property type="entry name" value="Peptidase_M20_dimer"/>
</dbReference>
<dbReference type="GO" id="GO:0016813">
    <property type="term" value="F:hydrolase activity, acting on carbon-nitrogen (but not peptide) bonds, in linear amidines"/>
    <property type="evidence" value="ECO:0007669"/>
    <property type="project" value="InterPro"/>
</dbReference>
<sequence>MVHLARSRPIAVPPVETDKLIAELNALAAISDCPEPPPAVTRVVFSETDLRARDYLRSLYEAAGLEVRVDPIGNTFARWPGADPAAPAVGTGSHCDAIPHAGMYDGTVGVLGGLEAVRALKRAGFTPRRSIDVIMFTSEEPTRFGVGCTGSRAMSGAMAPTDLARLTDETGDDYDTVRQRAGFAGDLAGVALPAGAYHAFVELHIEQGPELEAANLPIGVVMAIAAPAQAEFVVTGEGGHAGAVLMPRRRDALSAAVEMIAAVERLALSSKSPDLVATVGRLAVHPGAVNSIPSRVGFSLDLRDIDGANRDAVLAAIEEETDAIASRRVVKVERRVLNADPPAACAEKIVDAVRRSAESLGLGYQQMISRAYHDSLFMARVAPMGMIFIPCRGGVSHRPDEYSSPEAIRAGVETLALTLAELAS</sequence>
<feature type="binding site" evidence="7">
    <location>
        <position position="105"/>
    </location>
    <ligand>
        <name>Zn(2+)</name>
        <dbReference type="ChEBI" id="CHEBI:29105"/>
        <label>1</label>
    </ligand>
</feature>
<protein>
    <submittedName>
        <fullName evidence="9">Putative hydrolase</fullName>
        <ecNumber evidence="9">3.-.-.-</ecNumber>
    </submittedName>
</protein>
<dbReference type="RefSeq" id="WP_197525809.1">
    <property type="nucleotide sequence ID" value="NZ_SJPQ01000003.1"/>
</dbReference>
<evidence type="ECO:0000256" key="6">
    <source>
        <dbReference type="ARBA" id="ARBA00023211"/>
    </source>
</evidence>
<dbReference type="PIRSF" id="PIRSF001235">
    <property type="entry name" value="Amidase_carbamoylase"/>
    <property type="match status" value="1"/>
</dbReference>
<evidence type="ECO:0000259" key="8">
    <source>
        <dbReference type="Pfam" id="PF07687"/>
    </source>
</evidence>
<name>A0A5C5ZJT0_9BACT</name>
<comment type="caution">
    <text evidence="9">The sequence shown here is derived from an EMBL/GenBank/DDBJ whole genome shotgun (WGS) entry which is preliminary data.</text>
</comment>
<keyword evidence="10" id="KW-1185">Reference proteome</keyword>
<evidence type="ECO:0000313" key="10">
    <source>
        <dbReference type="Proteomes" id="UP000315440"/>
    </source>
</evidence>
<dbReference type="InterPro" id="IPR002933">
    <property type="entry name" value="Peptidase_M20"/>
</dbReference>
<gene>
    <name evidence="9" type="ORF">Mal64_31810</name>
</gene>
<dbReference type="Pfam" id="PF01546">
    <property type="entry name" value="Peptidase_M20"/>
    <property type="match status" value="1"/>
</dbReference>
<accession>A0A5C5ZJT0</accession>
<dbReference type="EMBL" id="SJPQ01000003">
    <property type="protein sequence ID" value="TWT87639.1"/>
    <property type="molecule type" value="Genomic_DNA"/>
</dbReference>
<dbReference type="SUPFAM" id="SSF55031">
    <property type="entry name" value="Bacterial exopeptidase dimerisation domain"/>
    <property type="match status" value="1"/>
</dbReference>
<keyword evidence="4 7" id="KW-0479">Metal-binding</keyword>
<evidence type="ECO:0000313" key="9">
    <source>
        <dbReference type="EMBL" id="TWT87639.1"/>
    </source>
</evidence>
<keyword evidence="5 9" id="KW-0378">Hydrolase</keyword>
<feature type="binding site" evidence="7">
    <location>
        <position position="397"/>
    </location>
    <ligand>
        <name>Zn(2+)</name>
        <dbReference type="ChEBI" id="CHEBI:29105"/>
        <label>2</label>
    </ligand>
</feature>
<evidence type="ECO:0000256" key="1">
    <source>
        <dbReference type="ARBA" id="ARBA00001936"/>
    </source>
</evidence>
<dbReference type="CDD" id="cd03884">
    <property type="entry name" value="M20_bAS"/>
    <property type="match status" value="1"/>
</dbReference>
<dbReference type="NCBIfam" id="TIGR01879">
    <property type="entry name" value="hydantase"/>
    <property type="match status" value="1"/>
</dbReference>
<dbReference type="InterPro" id="IPR010158">
    <property type="entry name" value="Amidase_Cbmase"/>
</dbReference>
<keyword evidence="6" id="KW-0464">Manganese</keyword>
<feature type="domain" description="Peptidase M20 dimerisation" evidence="8">
    <location>
        <begin position="229"/>
        <end position="325"/>
    </location>
</feature>
<dbReference type="Pfam" id="PF07687">
    <property type="entry name" value="M20_dimer"/>
    <property type="match status" value="1"/>
</dbReference>
<dbReference type="GO" id="GO:0046872">
    <property type="term" value="F:metal ion binding"/>
    <property type="evidence" value="ECO:0007669"/>
    <property type="project" value="UniProtKB-KW"/>
</dbReference>
<dbReference type="Gene3D" id="3.30.70.360">
    <property type="match status" value="1"/>
</dbReference>
<feature type="binding site" evidence="7">
    <location>
        <position position="204"/>
    </location>
    <ligand>
        <name>Zn(2+)</name>
        <dbReference type="ChEBI" id="CHEBI:29105"/>
        <label>1</label>
    </ligand>
</feature>
<evidence type="ECO:0000256" key="2">
    <source>
        <dbReference type="ARBA" id="ARBA00006153"/>
    </source>
</evidence>
<dbReference type="Gene3D" id="3.40.630.10">
    <property type="entry name" value="Zn peptidases"/>
    <property type="match status" value="1"/>
</dbReference>
<evidence type="ECO:0000256" key="7">
    <source>
        <dbReference type="PIRSR" id="PIRSR001235-1"/>
    </source>
</evidence>
<feature type="binding site" evidence="7">
    <location>
        <position position="105"/>
    </location>
    <ligand>
        <name>Zn(2+)</name>
        <dbReference type="ChEBI" id="CHEBI:29105"/>
        <label>2</label>
    </ligand>
</feature>
<dbReference type="Proteomes" id="UP000315440">
    <property type="component" value="Unassembled WGS sequence"/>
</dbReference>
<comment type="subunit">
    <text evidence="3">Homodimer.</text>
</comment>
<evidence type="ECO:0000256" key="4">
    <source>
        <dbReference type="ARBA" id="ARBA00022723"/>
    </source>
</evidence>
<dbReference type="AlphaFoldDB" id="A0A5C5ZJT0"/>
<evidence type="ECO:0000256" key="5">
    <source>
        <dbReference type="ARBA" id="ARBA00022801"/>
    </source>
</evidence>
<comment type="similarity">
    <text evidence="2">Belongs to the peptidase M20 family.</text>
</comment>
<dbReference type="SUPFAM" id="SSF53187">
    <property type="entry name" value="Zn-dependent exopeptidases"/>
    <property type="match status" value="1"/>
</dbReference>
<evidence type="ECO:0000256" key="3">
    <source>
        <dbReference type="ARBA" id="ARBA00011738"/>
    </source>
</evidence>
<comment type="cofactor">
    <cofactor evidence="1">
        <name>Mn(2+)</name>
        <dbReference type="ChEBI" id="CHEBI:29035"/>
    </cofactor>
</comment>